<keyword evidence="9" id="KW-0443">Lipid metabolism</keyword>
<dbReference type="Gene3D" id="1.10.238.10">
    <property type="entry name" value="EF-hand"/>
    <property type="match status" value="1"/>
</dbReference>
<dbReference type="InterPro" id="IPR045252">
    <property type="entry name" value="LPCAT1-like"/>
</dbReference>
<keyword evidence="18" id="KW-1185">Reference proteome</keyword>
<keyword evidence="5" id="KW-0808">Transferase</keyword>
<keyword evidence="8 15" id="KW-1133">Transmembrane helix</keyword>
<evidence type="ECO:0000256" key="15">
    <source>
        <dbReference type="SAM" id="Phobius"/>
    </source>
</evidence>
<dbReference type="EMBL" id="CM035406">
    <property type="protein sequence ID" value="KAH7447302.1"/>
    <property type="molecule type" value="Genomic_DNA"/>
</dbReference>
<keyword evidence="10 15" id="KW-0472">Membrane</keyword>
<evidence type="ECO:0000256" key="13">
    <source>
        <dbReference type="ARBA" id="ARBA00023315"/>
    </source>
</evidence>
<evidence type="ECO:0000256" key="11">
    <source>
        <dbReference type="ARBA" id="ARBA00023209"/>
    </source>
</evidence>
<evidence type="ECO:0000256" key="1">
    <source>
        <dbReference type="ARBA" id="ARBA00004370"/>
    </source>
</evidence>
<dbReference type="SMART" id="SM00563">
    <property type="entry name" value="PlsC"/>
    <property type="match status" value="1"/>
</dbReference>
<protein>
    <recommendedName>
        <fullName evidence="16">EF-hand domain-containing protein</fullName>
    </recommendedName>
</protein>
<dbReference type="GO" id="GO:0008374">
    <property type="term" value="F:O-acyltransferase activity"/>
    <property type="evidence" value="ECO:0007669"/>
    <property type="project" value="InterPro"/>
</dbReference>
<dbReference type="InterPro" id="IPR011992">
    <property type="entry name" value="EF-hand-dom_pair"/>
</dbReference>
<dbReference type="InterPro" id="IPR002048">
    <property type="entry name" value="EF_hand_dom"/>
</dbReference>
<evidence type="ECO:0000256" key="14">
    <source>
        <dbReference type="SAM" id="MobiDB-lite"/>
    </source>
</evidence>
<feature type="domain" description="EF-hand" evidence="16">
    <location>
        <begin position="463"/>
        <end position="498"/>
    </location>
</feature>
<sequence length="581" mass="66676">MSKEVDYYRPLLREQDKTLSQPDLTKASDVNYHNICNGKADVVLDIRLGEYSDEDNDVHKAYQHWDSSRFDGELETDGETRETSSSGECCSRLESNNLPDIYSFLGDRPTLGPMPMIDPFQNHTEAIGSLYEWLKVIVCFPLVIARLLLIILITGGGILIAKILLLGWDMNITPMPKWRRRIVYITRILARLVLFCCGYHWIRRLGKPAKREVAPIIVSNHVSFIDPIFFFFELLPSFVSSASHSEVPGLGMIIRPMQVINVERSSAESKKYASKEIKRRAMSNDFPHVMLFPEGTTTNGKALIFFQLGAFTPGLPVQPVVLRYPFVHFDNSWGRISAVQLLWRMLSQLHNFMEVEYLPVIYPSAKEREHPTLFAKKVKHVMAKALNVPSTEHSHGDLILSMKMRDPKENCLTSYMVEMAKMEKLFRITTRESAVLLQKFQGLNTDCSGILTEDQFVEALDFPNTDFLHQIFRFFDKDEEGSISFREFLAGSAFILKHPSFESFCRSSFEFCDVKKQGFLSIVELEHCLRLVFPEITSMQVQKFEKKLDNDEDGIISWDDFKAFLQKNPELLALFICPSSI</sequence>
<dbReference type="Pfam" id="PF01553">
    <property type="entry name" value="Acyltransferase"/>
    <property type="match status" value="1"/>
</dbReference>
<dbReference type="Pfam" id="PF13833">
    <property type="entry name" value="EF-hand_8"/>
    <property type="match status" value="1"/>
</dbReference>
<accession>A0A8T2VJ81</accession>
<evidence type="ECO:0000256" key="5">
    <source>
        <dbReference type="ARBA" id="ARBA00022679"/>
    </source>
</evidence>
<keyword evidence="13" id="KW-0012">Acyltransferase</keyword>
<keyword evidence="7" id="KW-0106">Calcium</keyword>
<proteinExistence type="inferred from homology"/>
<evidence type="ECO:0000256" key="4">
    <source>
        <dbReference type="ARBA" id="ARBA00022516"/>
    </source>
</evidence>
<feature type="compositionally biased region" description="Basic and acidic residues" evidence="14">
    <location>
        <begin position="71"/>
        <end position="82"/>
    </location>
</feature>
<comment type="pathway">
    <text evidence="2">Lipid metabolism; phospholipid metabolism.</text>
</comment>
<evidence type="ECO:0000256" key="8">
    <source>
        <dbReference type="ARBA" id="ARBA00022989"/>
    </source>
</evidence>
<dbReference type="SUPFAM" id="SSF47473">
    <property type="entry name" value="EF-hand"/>
    <property type="match status" value="1"/>
</dbReference>
<comment type="similarity">
    <text evidence="3">Belongs to the 1-acyl-sn-glycerol-3-phosphate acyltransferase family.</text>
</comment>
<evidence type="ECO:0000256" key="10">
    <source>
        <dbReference type="ARBA" id="ARBA00023136"/>
    </source>
</evidence>
<evidence type="ECO:0000256" key="9">
    <source>
        <dbReference type="ARBA" id="ARBA00023098"/>
    </source>
</evidence>
<keyword evidence="12" id="KW-1208">Phospholipid metabolism</keyword>
<dbReference type="AlphaFoldDB" id="A0A8T2VJ81"/>
<dbReference type="GO" id="GO:0071618">
    <property type="term" value="F:lysophosphatidylethanolamine acyltransferase activity"/>
    <property type="evidence" value="ECO:0007669"/>
    <property type="project" value="TreeGrafter"/>
</dbReference>
<evidence type="ECO:0000256" key="2">
    <source>
        <dbReference type="ARBA" id="ARBA00005074"/>
    </source>
</evidence>
<keyword evidence="11" id="KW-0594">Phospholipid biosynthesis</keyword>
<evidence type="ECO:0000256" key="3">
    <source>
        <dbReference type="ARBA" id="ARBA00008655"/>
    </source>
</evidence>
<gene>
    <name evidence="17" type="ORF">KP509_01G100800</name>
</gene>
<comment type="caution">
    <text evidence="17">The sequence shown here is derived from an EMBL/GenBank/DDBJ whole genome shotgun (WGS) entry which is preliminary data.</text>
</comment>
<evidence type="ECO:0000256" key="6">
    <source>
        <dbReference type="ARBA" id="ARBA00022692"/>
    </source>
</evidence>
<dbReference type="PROSITE" id="PS50222">
    <property type="entry name" value="EF_HAND_2"/>
    <property type="match status" value="2"/>
</dbReference>
<name>A0A8T2VJ81_CERRI</name>
<evidence type="ECO:0000256" key="12">
    <source>
        <dbReference type="ARBA" id="ARBA00023264"/>
    </source>
</evidence>
<feature type="region of interest" description="Disordered" evidence="14">
    <location>
        <begin position="71"/>
        <end position="90"/>
    </location>
</feature>
<evidence type="ECO:0000313" key="17">
    <source>
        <dbReference type="EMBL" id="KAH7447300.1"/>
    </source>
</evidence>
<dbReference type="OMA" id="TEDDLAC"/>
<evidence type="ECO:0000256" key="7">
    <source>
        <dbReference type="ARBA" id="ARBA00022837"/>
    </source>
</evidence>
<dbReference type="Proteomes" id="UP000825935">
    <property type="component" value="Chromosome 1"/>
</dbReference>
<dbReference type="Pfam" id="PF13499">
    <property type="entry name" value="EF-hand_7"/>
    <property type="match status" value="1"/>
</dbReference>
<dbReference type="PROSITE" id="PS00018">
    <property type="entry name" value="EF_HAND_1"/>
    <property type="match status" value="2"/>
</dbReference>
<dbReference type="GO" id="GO:0016020">
    <property type="term" value="C:membrane"/>
    <property type="evidence" value="ECO:0007669"/>
    <property type="project" value="UniProtKB-SubCell"/>
</dbReference>
<dbReference type="CDD" id="cd07991">
    <property type="entry name" value="LPLAT_LPCAT1-like"/>
    <property type="match status" value="1"/>
</dbReference>
<evidence type="ECO:0000259" key="16">
    <source>
        <dbReference type="PROSITE" id="PS50222"/>
    </source>
</evidence>
<dbReference type="GO" id="GO:0008654">
    <property type="term" value="P:phospholipid biosynthetic process"/>
    <property type="evidence" value="ECO:0007669"/>
    <property type="project" value="UniProtKB-KW"/>
</dbReference>
<comment type="subcellular location">
    <subcellularLocation>
        <location evidence="1">Membrane</location>
    </subcellularLocation>
</comment>
<dbReference type="GO" id="GO:0005509">
    <property type="term" value="F:calcium ion binding"/>
    <property type="evidence" value="ECO:0007669"/>
    <property type="project" value="InterPro"/>
</dbReference>
<keyword evidence="6 15" id="KW-0812">Transmembrane</keyword>
<evidence type="ECO:0000313" key="18">
    <source>
        <dbReference type="Proteomes" id="UP000825935"/>
    </source>
</evidence>
<dbReference type="SUPFAM" id="SSF69593">
    <property type="entry name" value="Glycerol-3-phosphate (1)-acyltransferase"/>
    <property type="match status" value="1"/>
</dbReference>
<dbReference type="InterPro" id="IPR018247">
    <property type="entry name" value="EF_Hand_1_Ca_BS"/>
</dbReference>
<dbReference type="OrthoDB" id="272512at2759"/>
<dbReference type="InterPro" id="IPR002123">
    <property type="entry name" value="Plipid/glycerol_acylTrfase"/>
</dbReference>
<dbReference type="EMBL" id="CM035406">
    <property type="protein sequence ID" value="KAH7447300.1"/>
    <property type="molecule type" value="Genomic_DNA"/>
</dbReference>
<keyword evidence="4" id="KW-0444">Lipid biosynthesis</keyword>
<feature type="transmembrane region" description="Helical" evidence="15">
    <location>
        <begin position="133"/>
        <end position="161"/>
    </location>
</feature>
<feature type="transmembrane region" description="Helical" evidence="15">
    <location>
        <begin position="182"/>
        <end position="202"/>
    </location>
</feature>
<reference evidence="17" key="1">
    <citation type="submission" date="2021-08" db="EMBL/GenBank/DDBJ databases">
        <title>WGS assembly of Ceratopteris richardii.</title>
        <authorList>
            <person name="Marchant D.B."/>
            <person name="Chen G."/>
            <person name="Jenkins J."/>
            <person name="Shu S."/>
            <person name="Leebens-Mack J."/>
            <person name="Grimwood J."/>
            <person name="Schmutz J."/>
            <person name="Soltis P."/>
            <person name="Soltis D."/>
            <person name="Chen Z.-H."/>
        </authorList>
    </citation>
    <scope>NUCLEOTIDE SEQUENCE</scope>
    <source>
        <strain evidence="17">Whitten #5841</strain>
        <tissue evidence="17">Leaf</tissue>
    </source>
</reference>
<dbReference type="PANTHER" id="PTHR23063">
    <property type="entry name" value="PHOSPHOLIPID ACYLTRANSFERASE"/>
    <property type="match status" value="1"/>
</dbReference>
<feature type="domain" description="EF-hand" evidence="16">
    <location>
        <begin position="536"/>
        <end position="571"/>
    </location>
</feature>
<organism evidence="17 18">
    <name type="scientific">Ceratopteris richardii</name>
    <name type="common">Triangle waterfern</name>
    <dbReference type="NCBI Taxonomy" id="49495"/>
    <lineage>
        <taxon>Eukaryota</taxon>
        <taxon>Viridiplantae</taxon>
        <taxon>Streptophyta</taxon>
        <taxon>Embryophyta</taxon>
        <taxon>Tracheophyta</taxon>
        <taxon>Polypodiopsida</taxon>
        <taxon>Polypodiidae</taxon>
        <taxon>Polypodiales</taxon>
        <taxon>Pteridineae</taxon>
        <taxon>Pteridaceae</taxon>
        <taxon>Parkerioideae</taxon>
        <taxon>Ceratopteris</taxon>
    </lineage>
</organism>
<dbReference type="PANTHER" id="PTHR23063:SF52">
    <property type="entry name" value="LYSOPHOSPHATIDYLCHOLINE ACYLTRANSFERASE"/>
    <property type="match status" value="1"/>
</dbReference>